<evidence type="ECO:0000313" key="3">
    <source>
        <dbReference type="EMBL" id="MBB5873962.1"/>
    </source>
</evidence>
<feature type="chain" id="PRO_5032892304" description="Peptidase C39-like domain-containing protein" evidence="1">
    <location>
        <begin position="27"/>
        <end position="555"/>
    </location>
</feature>
<protein>
    <recommendedName>
        <fullName evidence="2">Peptidase C39-like domain-containing protein</fullName>
    </recommendedName>
</protein>
<feature type="domain" description="Peptidase C39-like" evidence="2">
    <location>
        <begin position="380"/>
        <end position="527"/>
    </location>
</feature>
<dbReference type="Pfam" id="PF13529">
    <property type="entry name" value="Peptidase_C39_2"/>
    <property type="match status" value="1"/>
</dbReference>
<evidence type="ECO:0000256" key="1">
    <source>
        <dbReference type="SAM" id="SignalP"/>
    </source>
</evidence>
<comment type="caution">
    <text evidence="3">The sequence shown here is derived from an EMBL/GenBank/DDBJ whole genome shotgun (WGS) entry which is preliminary data.</text>
</comment>
<dbReference type="InterPro" id="IPR039564">
    <property type="entry name" value="Peptidase_C39-like"/>
</dbReference>
<dbReference type="Proteomes" id="UP000587527">
    <property type="component" value="Unassembled WGS sequence"/>
</dbReference>
<dbReference type="SUPFAM" id="SSF82171">
    <property type="entry name" value="DPP6 N-terminal domain-like"/>
    <property type="match status" value="1"/>
</dbReference>
<reference evidence="3 4" key="1">
    <citation type="submission" date="2020-08" db="EMBL/GenBank/DDBJ databases">
        <title>Sequencing the genomes of 1000 actinobacteria strains.</title>
        <authorList>
            <person name="Klenk H.-P."/>
        </authorList>
    </citation>
    <scope>NUCLEOTIDE SEQUENCE [LARGE SCALE GENOMIC DNA]</scope>
    <source>
        <strain evidence="3 4">DSM 45362</strain>
    </source>
</reference>
<keyword evidence="4" id="KW-1185">Reference proteome</keyword>
<evidence type="ECO:0000259" key="2">
    <source>
        <dbReference type="Pfam" id="PF13529"/>
    </source>
</evidence>
<gene>
    <name evidence="3" type="ORF">F4553_007396</name>
</gene>
<dbReference type="Gene3D" id="3.90.70.10">
    <property type="entry name" value="Cysteine proteinases"/>
    <property type="match status" value="1"/>
</dbReference>
<dbReference type="AlphaFoldDB" id="A0A841C4H8"/>
<feature type="signal peptide" evidence="1">
    <location>
        <begin position="1"/>
        <end position="26"/>
    </location>
</feature>
<proteinExistence type="predicted"/>
<evidence type="ECO:0000313" key="4">
    <source>
        <dbReference type="Proteomes" id="UP000587527"/>
    </source>
</evidence>
<keyword evidence="1" id="KW-0732">Signal</keyword>
<organism evidence="3 4">
    <name type="scientific">Allocatelliglobosispora scoriae</name>
    <dbReference type="NCBI Taxonomy" id="643052"/>
    <lineage>
        <taxon>Bacteria</taxon>
        <taxon>Bacillati</taxon>
        <taxon>Actinomycetota</taxon>
        <taxon>Actinomycetes</taxon>
        <taxon>Micromonosporales</taxon>
        <taxon>Micromonosporaceae</taxon>
        <taxon>Allocatelliglobosispora</taxon>
    </lineage>
</organism>
<accession>A0A841C4H8</accession>
<dbReference type="EMBL" id="JACHMN010000003">
    <property type="protein sequence ID" value="MBB5873962.1"/>
    <property type="molecule type" value="Genomic_DNA"/>
</dbReference>
<name>A0A841C4H8_9ACTN</name>
<dbReference type="RefSeq" id="WP_184845673.1">
    <property type="nucleotide sequence ID" value="NZ_JACHMN010000003.1"/>
</dbReference>
<sequence length="555" mass="57989">MSSTRAPLLAVLAVGATIMTGLPAAAAPAAPAPVEASAVRTASGGYDIVVNGVTLAGVGVSDPAYTVSVTPHPGGRRAAVITDFDGTSGAELRLVGLDLAAPRTLHTGRITSAAWSASGSLAHVADGVLRVQGTATAIRLPGVTPRLLGWAGERALYAETHPGAANESGYVPSAVRVDLATGAITTVLASDPARSIVYRDLRLVTVDGVQRLSYVLAQHVHPCGGAVTAIGLADLTGTQVLAVGATGDSYRSAVFSPDGRSVAAERQACVTPAEKASGPETALARVGGVNGVHIIDVSSGASRRVVAGLAVNFPLAGWSGTSVRLASTRFGDRRVDASAATPADAAALDAAVAPRASTQARINPNKFVHQLWDTRDEFNGNSACGPTSAVMDLAGYQLPNEWGIQVSSPSSHWSRWGLYITNTFSNAGTTFNRTQPDASGRGAWTGAYGWMVRDYRVGTYWNEMTDFLQRNGATVRTGLYDAAWIRARINEGYMVVTSGMYVYGQYGHIALITGYTDDGRFYVNDPYGNGTDASFDGQNSVYTLDYIRPKNYWAA</sequence>